<accession>A0A7T7BKT7</accession>
<protein>
    <submittedName>
        <fullName evidence="1">Polysaccharide deacetylase family protein</fullName>
    </submittedName>
</protein>
<sequence length="77" mass="8917">MWKTSKEGAQLLLDNGIEYGHSMSHEDCQASYLRTGDSWTQINYTQKVEIEWSLLGMDTKQGLLKPHLIGTLMIYRR</sequence>
<evidence type="ECO:0000313" key="1">
    <source>
        <dbReference type="EMBL" id="QQK43459.1"/>
    </source>
</evidence>
<reference evidence="1 2" key="1">
    <citation type="submission" date="2020-08" db="EMBL/GenBank/DDBJ databases">
        <title>The completed genome sequence of the pathogenic ascomycete fungus Penicillium digitatum.</title>
        <authorList>
            <person name="Wang M."/>
        </authorList>
    </citation>
    <scope>NUCLEOTIDE SEQUENCE [LARGE SCALE GENOMIC DNA]</scope>
    <source>
        <strain evidence="1 2">PdW03</strain>
    </source>
</reference>
<dbReference type="GeneID" id="90952951"/>
<evidence type="ECO:0000313" key="2">
    <source>
        <dbReference type="Proteomes" id="UP000595662"/>
    </source>
</evidence>
<name>A0A7T7BKT7_PENDI</name>
<proteinExistence type="predicted"/>
<dbReference type="AlphaFoldDB" id="A0A7T7BKT7"/>
<dbReference type="RefSeq" id="XP_065956716.1">
    <property type="nucleotide sequence ID" value="XM_066101633.1"/>
</dbReference>
<dbReference type="EMBL" id="CP060775">
    <property type="protein sequence ID" value="QQK43459.1"/>
    <property type="molecule type" value="Genomic_DNA"/>
</dbReference>
<gene>
    <name evidence="1" type="ORF">Pdw03_7360</name>
</gene>
<organism evidence="1 2">
    <name type="scientific">Penicillium digitatum</name>
    <name type="common">Green mold</name>
    <dbReference type="NCBI Taxonomy" id="36651"/>
    <lineage>
        <taxon>Eukaryota</taxon>
        <taxon>Fungi</taxon>
        <taxon>Dikarya</taxon>
        <taxon>Ascomycota</taxon>
        <taxon>Pezizomycotina</taxon>
        <taxon>Eurotiomycetes</taxon>
        <taxon>Eurotiomycetidae</taxon>
        <taxon>Eurotiales</taxon>
        <taxon>Aspergillaceae</taxon>
        <taxon>Penicillium</taxon>
    </lineage>
</organism>
<dbReference type="Proteomes" id="UP000595662">
    <property type="component" value="Chromosome 2"/>
</dbReference>